<proteinExistence type="predicted"/>
<sequence>MNICYNIVSGLLGGEIHVNSIVGVGTKFMMTIPLVVQEN</sequence>
<protein>
    <submittedName>
        <fullName evidence="1">Uncharacterized protein</fullName>
    </submittedName>
</protein>
<gene>
    <name evidence="1" type="ORF">H8K52_14130</name>
</gene>
<dbReference type="Proteomes" id="UP000648257">
    <property type="component" value="Unassembled WGS sequence"/>
</dbReference>
<accession>A0ABR6X6F5</accession>
<name>A0ABR6X6F5_9BURK</name>
<evidence type="ECO:0000313" key="2">
    <source>
        <dbReference type="Proteomes" id="UP000648257"/>
    </source>
</evidence>
<keyword evidence="2" id="KW-1185">Reference proteome</keyword>
<dbReference type="SUPFAM" id="SSF55874">
    <property type="entry name" value="ATPase domain of HSP90 chaperone/DNA topoisomerase II/histidine kinase"/>
    <property type="match status" value="1"/>
</dbReference>
<comment type="caution">
    <text evidence="1">The sequence shown here is derived from an EMBL/GenBank/DDBJ whole genome shotgun (WGS) entry which is preliminary data.</text>
</comment>
<reference evidence="1 2" key="1">
    <citation type="submission" date="2020-08" db="EMBL/GenBank/DDBJ databases">
        <title>Novel species isolated from subtropical streams in China.</title>
        <authorList>
            <person name="Lu H."/>
        </authorList>
    </citation>
    <scope>NUCLEOTIDE SEQUENCE [LARGE SCALE GENOMIC DNA]</scope>
    <source>
        <strain evidence="1 2">KACC 16656</strain>
    </source>
</reference>
<evidence type="ECO:0000313" key="1">
    <source>
        <dbReference type="EMBL" id="MBC3808479.1"/>
    </source>
</evidence>
<dbReference type="EMBL" id="JACOFW010000017">
    <property type="protein sequence ID" value="MBC3808479.1"/>
    <property type="molecule type" value="Genomic_DNA"/>
</dbReference>
<organism evidence="1 2">
    <name type="scientific">Undibacterium seohonense</name>
    <dbReference type="NCBI Taxonomy" id="1344950"/>
    <lineage>
        <taxon>Bacteria</taxon>
        <taxon>Pseudomonadati</taxon>
        <taxon>Pseudomonadota</taxon>
        <taxon>Betaproteobacteria</taxon>
        <taxon>Burkholderiales</taxon>
        <taxon>Oxalobacteraceae</taxon>
        <taxon>Undibacterium</taxon>
    </lineage>
</organism>
<dbReference type="InterPro" id="IPR036890">
    <property type="entry name" value="HATPase_C_sf"/>
</dbReference>
<dbReference type="Gene3D" id="3.30.565.10">
    <property type="entry name" value="Histidine kinase-like ATPase, C-terminal domain"/>
    <property type="match status" value="1"/>
</dbReference>